<dbReference type="InParanoid" id="C5KAU4"/>
<accession>C5KAU4</accession>
<dbReference type="Proteomes" id="UP000007800">
    <property type="component" value="Unassembled WGS sequence"/>
</dbReference>
<dbReference type="GeneID" id="9048924"/>
<evidence type="ECO:0000313" key="1">
    <source>
        <dbReference type="EMBL" id="EER18270.1"/>
    </source>
</evidence>
<gene>
    <name evidence="1" type="ORF">Pmar_PMAR005175</name>
</gene>
<organism evidence="2">
    <name type="scientific">Perkinsus marinus (strain ATCC 50983 / TXsc)</name>
    <dbReference type="NCBI Taxonomy" id="423536"/>
    <lineage>
        <taxon>Eukaryota</taxon>
        <taxon>Sar</taxon>
        <taxon>Alveolata</taxon>
        <taxon>Perkinsozoa</taxon>
        <taxon>Perkinsea</taxon>
        <taxon>Perkinsida</taxon>
        <taxon>Perkinsidae</taxon>
        <taxon>Perkinsus</taxon>
    </lineage>
</organism>
<dbReference type="AlphaFoldDB" id="C5KAU4"/>
<name>C5KAU4_PERM5</name>
<dbReference type="OrthoDB" id="10395822at2759"/>
<keyword evidence="2" id="KW-1185">Reference proteome</keyword>
<reference evidence="1 2" key="1">
    <citation type="submission" date="2008-07" db="EMBL/GenBank/DDBJ databases">
        <authorList>
            <person name="El-Sayed N."/>
            <person name="Caler E."/>
            <person name="Inman J."/>
            <person name="Amedeo P."/>
            <person name="Hass B."/>
            <person name="Wortman J."/>
        </authorList>
    </citation>
    <scope>NUCLEOTIDE SEQUENCE [LARGE SCALE GENOMIC DNA]</scope>
    <source>
        <strain evidence="2">ATCC 50983 / TXsc</strain>
    </source>
</reference>
<dbReference type="RefSeq" id="XP_002786474.1">
    <property type="nucleotide sequence ID" value="XM_002786428.1"/>
</dbReference>
<evidence type="ECO:0000313" key="2">
    <source>
        <dbReference type="Proteomes" id="UP000007800"/>
    </source>
</evidence>
<sequence>MDAAKTDYQLPAVGHALDGLAHPEHRLRRLSSSGWIPTPAGTPFASAVPRSMSSVTCFEPSFIFDSCDFDAIPEDVEADLIGETPTASEGEDDDLPSRGNHLQLLSFILMLLFPHLHLA</sequence>
<dbReference type="EMBL" id="GG671811">
    <property type="protein sequence ID" value="EER18270.1"/>
    <property type="molecule type" value="Genomic_DNA"/>
</dbReference>
<proteinExistence type="predicted"/>
<protein>
    <submittedName>
        <fullName evidence="1">Uncharacterized protein</fullName>
    </submittedName>
</protein>